<feature type="compositionally biased region" description="Pro residues" evidence="1">
    <location>
        <begin position="348"/>
        <end position="357"/>
    </location>
</feature>
<dbReference type="AlphaFoldDB" id="A0AAW0BCX8"/>
<sequence length="479" mass="53494">MFATPPQLTYSDTLGMFSAQNDQLEADSLTSEDEEDLSNELCPGPAPDTPKGNRDKVYQQLSNNVLSVRPTLSMRIQNVPDSSGGKTSLLLLLGCELRFAVRHPSQHFAKAFLAVHRTRHAARISAVPKIFAKTAAIAIPSSTFLSNAGMTPSVSAPHAPSHPLAGPSTLAPAGPYTRMIFAHYAAKILRQDFSYTKTTQKEMETLERKSETRIWIKFWNKNDQGPITFHPLVSRFPFFEPAKCDDMTRKLGSPCIFYEMLDLRHLKLEEIDEGDEVWISTSGPIKVTADMTLYLRAPPDIHTCLRLRTLVNSQTSSPQKHALYRGSDTLDQSPSKKQRTYAPIDKSSPPPPTPSPSPSRSLSNLSLFSTGLEPPPHGRRSLFPLAYTSDIDAAFHQIQRLRQLYDAEQQFTSVFGFLGDSFRSSTYSDSYNAWLYGDTDMIAKAVACGSNPGGEWSRIVTYYRKNMQELKRKAKRCFT</sequence>
<dbReference type="EMBL" id="JAWWNJ010000035">
    <property type="protein sequence ID" value="KAK7023727.1"/>
    <property type="molecule type" value="Genomic_DNA"/>
</dbReference>
<proteinExistence type="predicted"/>
<feature type="region of interest" description="Disordered" evidence="1">
    <location>
        <begin position="316"/>
        <end position="375"/>
    </location>
</feature>
<feature type="compositionally biased region" description="Low complexity" evidence="1">
    <location>
        <begin position="358"/>
        <end position="369"/>
    </location>
</feature>
<organism evidence="2 3">
    <name type="scientific">Favolaschia claudopus</name>
    <dbReference type="NCBI Taxonomy" id="2862362"/>
    <lineage>
        <taxon>Eukaryota</taxon>
        <taxon>Fungi</taxon>
        <taxon>Dikarya</taxon>
        <taxon>Basidiomycota</taxon>
        <taxon>Agaricomycotina</taxon>
        <taxon>Agaricomycetes</taxon>
        <taxon>Agaricomycetidae</taxon>
        <taxon>Agaricales</taxon>
        <taxon>Marasmiineae</taxon>
        <taxon>Mycenaceae</taxon>
        <taxon>Favolaschia</taxon>
    </lineage>
</organism>
<evidence type="ECO:0000313" key="3">
    <source>
        <dbReference type="Proteomes" id="UP001362999"/>
    </source>
</evidence>
<feature type="region of interest" description="Disordered" evidence="1">
    <location>
        <begin position="25"/>
        <end position="53"/>
    </location>
</feature>
<accession>A0AAW0BCX8</accession>
<protein>
    <submittedName>
        <fullName evidence="2">Uncharacterized protein</fullName>
    </submittedName>
</protein>
<dbReference type="Proteomes" id="UP001362999">
    <property type="component" value="Unassembled WGS sequence"/>
</dbReference>
<reference evidence="2 3" key="1">
    <citation type="journal article" date="2024" name="J Genomics">
        <title>Draft genome sequencing and assembly of Favolaschia claudopus CIRM-BRFM 2984 isolated from oak limbs.</title>
        <authorList>
            <person name="Navarro D."/>
            <person name="Drula E."/>
            <person name="Chaduli D."/>
            <person name="Cazenave R."/>
            <person name="Ahrendt S."/>
            <person name="Wang J."/>
            <person name="Lipzen A."/>
            <person name="Daum C."/>
            <person name="Barry K."/>
            <person name="Grigoriev I.V."/>
            <person name="Favel A."/>
            <person name="Rosso M.N."/>
            <person name="Martin F."/>
        </authorList>
    </citation>
    <scope>NUCLEOTIDE SEQUENCE [LARGE SCALE GENOMIC DNA]</scope>
    <source>
        <strain evidence="2 3">CIRM-BRFM 2984</strain>
    </source>
</reference>
<comment type="caution">
    <text evidence="2">The sequence shown here is derived from an EMBL/GenBank/DDBJ whole genome shotgun (WGS) entry which is preliminary data.</text>
</comment>
<name>A0AAW0BCX8_9AGAR</name>
<keyword evidence="3" id="KW-1185">Reference proteome</keyword>
<evidence type="ECO:0000256" key="1">
    <source>
        <dbReference type="SAM" id="MobiDB-lite"/>
    </source>
</evidence>
<gene>
    <name evidence="2" type="ORF">R3P38DRAFT_3270020</name>
</gene>
<evidence type="ECO:0000313" key="2">
    <source>
        <dbReference type="EMBL" id="KAK7023727.1"/>
    </source>
</evidence>